<dbReference type="InterPro" id="IPR008930">
    <property type="entry name" value="Terpenoid_cyclase/PrenylTrfase"/>
</dbReference>
<evidence type="ECO:0000313" key="1">
    <source>
        <dbReference type="EMBL" id="GAA3231757.1"/>
    </source>
</evidence>
<dbReference type="SUPFAM" id="SSF48239">
    <property type="entry name" value="Terpenoid cyclases/Protein prenyltransferases"/>
    <property type="match status" value="2"/>
</dbReference>
<organism evidence="1 2">
    <name type="scientific">Actinocorallia longicatena</name>
    <dbReference type="NCBI Taxonomy" id="111803"/>
    <lineage>
        <taxon>Bacteria</taxon>
        <taxon>Bacillati</taxon>
        <taxon>Actinomycetota</taxon>
        <taxon>Actinomycetes</taxon>
        <taxon>Streptosporangiales</taxon>
        <taxon>Thermomonosporaceae</taxon>
        <taxon>Actinocorallia</taxon>
    </lineage>
</organism>
<sequence length="487" mass="51483">MSEMAVLARSGVRDARALLVDHLLERVSGDGAVRDRCRSRVLESALALVAVTETGLFPEHRQRLLSYLRGHPAPPDGFDGMLAAAALGAAPDPERALAWLDGFDHFTAPRKRLMFTGVLAVLGAVPFPAVPPIPFRGQASWVELTLCALDLLHHGDRPGSLAFLTDRLEHGSLQPVWEGHVLAHLLAVIALNREVPGHRLAAEGLAAVLATQNDDGGVPFVAGMEVFCTVTAGLALHAARTVPLDRTFAMGDYLAGRQRPGGGWSYAEGVAQADVDDTSYCLQFLRALSPERYAAEIAAAGNYLTEIAGPDGGFPTFLRGHDSELAMTAGALGALDPVEHSGTFRAATAHLLAAQRPDGTFECGWSLAETNAVFRTLAALARIPCPGPAVTRAITTAAGRLMSTQNLDGGWGQRPGDPSDPISTAYALSCTRRWPASPTHRAGLGYLLARQNPDGGYTSRPDQAGPRPIPWDVPVLASIGVLQALAP</sequence>
<protein>
    <recommendedName>
        <fullName evidence="3">Squalene-hopene/tetraprenyl-beta-curcumene cyclase</fullName>
    </recommendedName>
</protein>
<evidence type="ECO:0000313" key="2">
    <source>
        <dbReference type="Proteomes" id="UP001501237"/>
    </source>
</evidence>
<gene>
    <name evidence="1" type="ORF">GCM10010468_63070</name>
</gene>
<proteinExistence type="predicted"/>
<dbReference type="EMBL" id="BAAAUV010000022">
    <property type="protein sequence ID" value="GAA3231757.1"/>
    <property type="molecule type" value="Genomic_DNA"/>
</dbReference>
<accession>A0ABP6QHR1</accession>
<keyword evidence="2" id="KW-1185">Reference proteome</keyword>
<reference evidence="2" key="1">
    <citation type="journal article" date="2019" name="Int. J. Syst. Evol. Microbiol.">
        <title>The Global Catalogue of Microorganisms (GCM) 10K type strain sequencing project: providing services to taxonomists for standard genome sequencing and annotation.</title>
        <authorList>
            <consortium name="The Broad Institute Genomics Platform"/>
            <consortium name="The Broad Institute Genome Sequencing Center for Infectious Disease"/>
            <person name="Wu L."/>
            <person name="Ma J."/>
        </authorList>
    </citation>
    <scope>NUCLEOTIDE SEQUENCE [LARGE SCALE GENOMIC DNA]</scope>
    <source>
        <strain evidence="2">JCM 9377</strain>
    </source>
</reference>
<evidence type="ECO:0008006" key="3">
    <source>
        <dbReference type="Google" id="ProtNLM"/>
    </source>
</evidence>
<dbReference type="CDD" id="cd00688">
    <property type="entry name" value="ISOPREN_C2_like"/>
    <property type="match status" value="1"/>
</dbReference>
<dbReference type="Proteomes" id="UP001501237">
    <property type="component" value="Unassembled WGS sequence"/>
</dbReference>
<name>A0ABP6QHR1_9ACTN</name>
<dbReference type="RefSeq" id="WP_344835565.1">
    <property type="nucleotide sequence ID" value="NZ_BAAAUV010000022.1"/>
</dbReference>
<comment type="caution">
    <text evidence="1">The sequence shown here is derived from an EMBL/GenBank/DDBJ whole genome shotgun (WGS) entry which is preliminary data.</text>
</comment>
<dbReference type="Gene3D" id="1.50.10.20">
    <property type="match status" value="2"/>
</dbReference>